<reference evidence="1" key="1">
    <citation type="submission" date="2022-02" db="EMBL/GenBank/DDBJ databases">
        <title>Plant Genome Project.</title>
        <authorList>
            <person name="Zhang R.-G."/>
        </authorList>
    </citation>
    <scope>NUCLEOTIDE SEQUENCE</scope>
    <source>
        <strain evidence="1">AT1</strain>
    </source>
</reference>
<gene>
    <name evidence="1" type="ORF">RHMOL_Rhmol11G0111600</name>
</gene>
<organism evidence="1 2">
    <name type="scientific">Rhododendron molle</name>
    <name type="common">Chinese azalea</name>
    <name type="synonym">Azalea mollis</name>
    <dbReference type="NCBI Taxonomy" id="49168"/>
    <lineage>
        <taxon>Eukaryota</taxon>
        <taxon>Viridiplantae</taxon>
        <taxon>Streptophyta</taxon>
        <taxon>Embryophyta</taxon>
        <taxon>Tracheophyta</taxon>
        <taxon>Spermatophyta</taxon>
        <taxon>Magnoliopsida</taxon>
        <taxon>eudicotyledons</taxon>
        <taxon>Gunneridae</taxon>
        <taxon>Pentapetalae</taxon>
        <taxon>asterids</taxon>
        <taxon>Ericales</taxon>
        <taxon>Ericaceae</taxon>
        <taxon>Ericoideae</taxon>
        <taxon>Rhodoreae</taxon>
        <taxon>Rhododendron</taxon>
    </lineage>
</organism>
<name>A0ACC0LRY2_RHOML</name>
<sequence>MHSTVLCTFTLSDCSSGSSDIISAMNDSRLLIAEMISESSDARFDGLEVRITMLCTSLHNTNPKS</sequence>
<proteinExistence type="predicted"/>
<protein>
    <submittedName>
        <fullName evidence="1">Uncharacterized protein</fullName>
    </submittedName>
</protein>
<comment type="caution">
    <text evidence="1">The sequence shown here is derived from an EMBL/GenBank/DDBJ whole genome shotgun (WGS) entry which is preliminary data.</text>
</comment>
<keyword evidence="2" id="KW-1185">Reference proteome</keyword>
<accession>A0ACC0LRY2</accession>
<evidence type="ECO:0000313" key="1">
    <source>
        <dbReference type="EMBL" id="KAI8531109.1"/>
    </source>
</evidence>
<dbReference type="Proteomes" id="UP001062846">
    <property type="component" value="Chromosome 11"/>
</dbReference>
<evidence type="ECO:0000313" key="2">
    <source>
        <dbReference type="Proteomes" id="UP001062846"/>
    </source>
</evidence>
<dbReference type="EMBL" id="CM046398">
    <property type="protein sequence ID" value="KAI8531109.1"/>
    <property type="molecule type" value="Genomic_DNA"/>
</dbReference>